<evidence type="ECO:0000313" key="4">
    <source>
        <dbReference type="EMBL" id="TDS14914.1"/>
    </source>
</evidence>
<accession>A0A4R7D5E8</accession>
<dbReference type="OrthoDB" id="9800604at2"/>
<dbReference type="AlphaFoldDB" id="A0A4R7D5E8"/>
<dbReference type="GO" id="GO:0005840">
    <property type="term" value="C:ribosome"/>
    <property type="evidence" value="ECO:0007669"/>
    <property type="project" value="UniProtKB-KW"/>
</dbReference>
<keyword evidence="4" id="KW-0687">Ribonucleoprotein</keyword>
<dbReference type="Pfam" id="PF13673">
    <property type="entry name" value="Acetyltransf_10"/>
    <property type="match status" value="1"/>
</dbReference>
<keyword evidence="2" id="KW-0012">Acyltransferase</keyword>
<sequence>MQFVEAQEADWPIIEKLAQQSWWHGYANVLSDQQIQFMLQQLYSEEGIRKAMQTGQRFYLATENHNSIGFMALQHKQPDILRIEKLYLLPQVQGKGYGRALLDFAQQRALALQIHTIELNVNRKNKAYFFYLKQGFHIVEEIDIPYFNFILDDYIMQKTIPTT</sequence>
<evidence type="ECO:0000259" key="3">
    <source>
        <dbReference type="PROSITE" id="PS51186"/>
    </source>
</evidence>
<protein>
    <submittedName>
        <fullName evidence="4">Ribosomal protein S18 acetylase RimI-like enzyme</fullName>
    </submittedName>
</protein>
<organism evidence="4 5">
    <name type="scientific">Sphingobacterium paludis</name>
    <dbReference type="NCBI Taxonomy" id="1476465"/>
    <lineage>
        <taxon>Bacteria</taxon>
        <taxon>Pseudomonadati</taxon>
        <taxon>Bacteroidota</taxon>
        <taxon>Sphingobacteriia</taxon>
        <taxon>Sphingobacteriales</taxon>
        <taxon>Sphingobacteriaceae</taxon>
        <taxon>Sphingobacterium</taxon>
    </lineage>
</organism>
<dbReference type="CDD" id="cd04301">
    <property type="entry name" value="NAT_SF"/>
    <property type="match status" value="1"/>
</dbReference>
<comment type="caution">
    <text evidence="4">The sequence shown here is derived from an EMBL/GenBank/DDBJ whole genome shotgun (WGS) entry which is preliminary data.</text>
</comment>
<keyword evidence="1" id="KW-0808">Transferase</keyword>
<dbReference type="InterPro" id="IPR050832">
    <property type="entry name" value="Bact_Acetyltransf"/>
</dbReference>
<evidence type="ECO:0000256" key="2">
    <source>
        <dbReference type="ARBA" id="ARBA00023315"/>
    </source>
</evidence>
<dbReference type="PANTHER" id="PTHR43877">
    <property type="entry name" value="AMINOALKYLPHOSPHONATE N-ACETYLTRANSFERASE-RELATED-RELATED"/>
    <property type="match status" value="1"/>
</dbReference>
<keyword evidence="4" id="KW-0689">Ribosomal protein</keyword>
<feature type="domain" description="N-acetyltransferase" evidence="3">
    <location>
        <begin position="1"/>
        <end position="161"/>
    </location>
</feature>
<dbReference type="EMBL" id="SNZV01000003">
    <property type="protein sequence ID" value="TDS14914.1"/>
    <property type="molecule type" value="Genomic_DNA"/>
</dbReference>
<dbReference type="RefSeq" id="WP_133639932.1">
    <property type="nucleotide sequence ID" value="NZ_SNZV01000003.1"/>
</dbReference>
<dbReference type="Proteomes" id="UP000294752">
    <property type="component" value="Unassembled WGS sequence"/>
</dbReference>
<dbReference type="Gene3D" id="3.40.630.30">
    <property type="match status" value="1"/>
</dbReference>
<dbReference type="SUPFAM" id="SSF55729">
    <property type="entry name" value="Acyl-CoA N-acyltransferases (Nat)"/>
    <property type="match status" value="1"/>
</dbReference>
<dbReference type="InterPro" id="IPR016181">
    <property type="entry name" value="Acyl_CoA_acyltransferase"/>
</dbReference>
<evidence type="ECO:0000313" key="5">
    <source>
        <dbReference type="Proteomes" id="UP000294752"/>
    </source>
</evidence>
<keyword evidence="5" id="KW-1185">Reference proteome</keyword>
<dbReference type="GO" id="GO:0016747">
    <property type="term" value="F:acyltransferase activity, transferring groups other than amino-acyl groups"/>
    <property type="evidence" value="ECO:0007669"/>
    <property type="project" value="InterPro"/>
</dbReference>
<proteinExistence type="predicted"/>
<dbReference type="InterPro" id="IPR000182">
    <property type="entry name" value="GNAT_dom"/>
</dbReference>
<name>A0A4R7D5E8_9SPHI</name>
<evidence type="ECO:0000256" key="1">
    <source>
        <dbReference type="ARBA" id="ARBA00022679"/>
    </source>
</evidence>
<reference evidence="4 5" key="1">
    <citation type="submission" date="2019-03" db="EMBL/GenBank/DDBJ databases">
        <title>Genomic Encyclopedia of Type Strains, Phase III (KMG-III): the genomes of soil and plant-associated and newly described type strains.</title>
        <authorList>
            <person name="Whitman W."/>
        </authorList>
    </citation>
    <scope>NUCLEOTIDE SEQUENCE [LARGE SCALE GENOMIC DNA]</scope>
    <source>
        <strain evidence="4 5">CGMCC 1.12801</strain>
    </source>
</reference>
<gene>
    <name evidence="4" type="ORF">B0I21_103415</name>
</gene>
<dbReference type="PROSITE" id="PS51186">
    <property type="entry name" value="GNAT"/>
    <property type="match status" value="1"/>
</dbReference>